<dbReference type="RefSeq" id="WP_184911053.1">
    <property type="nucleotide sequence ID" value="NZ_JACHJR010000001.1"/>
</dbReference>
<dbReference type="SUPFAM" id="SSF50494">
    <property type="entry name" value="Trypsin-like serine proteases"/>
    <property type="match status" value="1"/>
</dbReference>
<feature type="chain" id="PRO_5031156509" description="Peptidase S1 domain-containing protein" evidence="2">
    <location>
        <begin position="23"/>
        <end position="723"/>
    </location>
</feature>
<keyword evidence="5" id="KW-1185">Reference proteome</keyword>
<dbReference type="InterPro" id="IPR009003">
    <property type="entry name" value="Peptidase_S1_PA"/>
</dbReference>
<keyword evidence="2" id="KW-0732">Signal</keyword>
<dbReference type="PROSITE" id="PS50240">
    <property type="entry name" value="TRYPSIN_DOM"/>
    <property type="match status" value="1"/>
</dbReference>
<dbReference type="SMART" id="SM00020">
    <property type="entry name" value="Tryp_SPc"/>
    <property type="match status" value="1"/>
</dbReference>
<protein>
    <recommendedName>
        <fullName evidence="3">Peptidase S1 domain-containing protein</fullName>
    </recommendedName>
</protein>
<feature type="region of interest" description="Disordered" evidence="1">
    <location>
        <begin position="272"/>
        <end position="298"/>
    </location>
</feature>
<proteinExistence type="predicted"/>
<feature type="compositionally biased region" description="Low complexity" evidence="1">
    <location>
        <begin position="283"/>
        <end position="297"/>
    </location>
</feature>
<evidence type="ECO:0000256" key="2">
    <source>
        <dbReference type="SAM" id="SignalP"/>
    </source>
</evidence>
<evidence type="ECO:0000256" key="1">
    <source>
        <dbReference type="SAM" id="MobiDB-lite"/>
    </source>
</evidence>
<accession>A0A7W7WFR4</accession>
<dbReference type="GO" id="GO:0006508">
    <property type="term" value="P:proteolysis"/>
    <property type="evidence" value="ECO:0007669"/>
    <property type="project" value="InterPro"/>
</dbReference>
<sequence length="723" mass="75758">MVWPLAAVLAIPLMAGSMSASAAEATPPLTVEGFSYPGAAQILAEQHVTLKSGDGNIQLADCTSTDNLIEVFSRTFDTGSVKVCFKVTGPTGYLALELPKVYSVKGDDHTVKATLNTGGSVSSVDIKKNLYTPVGEGTSTDGTTLLELNATDGPAAAAVTTDTPAVGSLVIGQPGRAGSRACTATLVDRIWALTSAGCFTDTPATLAAGAPATKSTVTIGGKTVDIVELVPRTDRDLVMARLAGPVDGITPAKLATTAPATGESLRVPGFGRTATQWRPVNPHTTTHTTGAITATGIDSSPATGAAPICAGDAGAPLLRDQNGTVEIAGVASRSWLGGCLGTPAAETRTGAASTRVDNLGQWVGDTVLRSVTRGDANGDGRSDAIMAYHHANGSIAFMTSLTDTNGAFSEYTSGYVVPPASWDWDSIKFINGDFNGDHRADLAMMYRFGDGSIKMFTGLADATGHIQPFTSSYGVPANANWDWNAIQLYAGDANGDGRSDAIMAYHHTNGSIAFMTSLTDTNGAFGEYTSGYVVPPASWDWNAIRFISGDFNGDHRSDLAMMYRFGDGSIKMFTGLADTTGHIQPFTSSYGVPANANWDWNAIQLYAGDANGDGRSDAIMAYRHTNGSIAFMTSFTDANGAFGEYTSGYTVPADSWDWNAIRFISGDFNGDHRADLAMMYRFGDGSIKMFTGLADATGHIQPFTSSYSVPANANWDWNAIRLP</sequence>
<reference evidence="4 5" key="1">
    <citation type="submission" date="2020-08" db="EMBL/GenBank/DDBJ databases">
        <title>Sequencing the genomes of 1000 actinobacteria strains.</title>
        <authorList>
            <person name="Klenk H.-P."/>
        </authorList>
    </citation>
    <scope>NUCLEOTIDE SEQUENCE [LARGE SCALE GENOMIC DNA]</scope>
    <source>
        <strain evidence="4 5">DSM 44786</strain>
    </source>
</reference>
<dbReference type="AlphaFoldDB" id="A0A7W7WFR4"/>
<dbReference type="Gene3D" id="2.40.10.10">
    <property type="entry name" value="Trypsin-like serine proteases"/>
    <property type="match status" value="1"/>
</dbReference>
<evidence type="ECO:0000313" key="4">
    <source>
        <dbReference type="EMBL" id="MBB4944835.1"/>
    </source>
</evidence>
<dbReference type="Pfam" id="PF00089">
    <property type="entry name" value="Trypsin"/>
    <property type="match status" value="1"/>
</dbReference>
<dbReference type="Proteomes" id="UP000573327">
    <property type="component" value="Unassembled WGS sequence"/>
</dbReference>
<organism evidence="4 5">
    <name type="scientific">Kitasatospora gansuensis</name>
    <dbReference type="NCBI Taxonomy" id="258050"/>
    <lineage>
        <taxon>Bacteria</taxon>
        <taxon>Bacillati</taxon>
        <taxon>Actinomycetota</taxon>
        <taxon>Actinomycetes</taxon>
        <taxon>Kitasatosporales</taxon>
        <taxon>Streptomycetaceae</taxon>
        <taxon>Kitasatospora</taxon>
    </lineage>
</organism>
<dbReference type="GO" id="GO:0004252">
    <property type="term" value="F:serine-type endopeptidase activity"/>
    <property type="evidence" value="ECO:0007669"/>
    <property type="project" value="InterPro"/>
</dbReference>
<dbReference type="InterPro" id="IPR001254">
    <property type="entry name" value="Trypsin_dom"/>
</dbReference>
<name>A0A7W7WFR4_9ACTN</name>
<dbReference type="SUPFAM" id="SSF69318">
    <property type="entry name" value="Integrin alpha N-terminal domain"/>
    <property type="match status" value="1"/>
</dbReference>
<evidence type="ECO:0000259" key="3">
    <source>
        <dbReference type="PROSITE" id="PS50240"/>
    </source>
</evidence>
<dbReference type="EMBL" id="JACHJR010000001">
    <property type="protein sequence ID" value="MBB4944835.1"/>
    <property type="molecule type" value="Genomic_DNA"/>
</dbReference>
<comment type="caution">
    <text evidence="4">The sequence shown here is derived from an EMBL/GenBank/DDBJ whole genome shotgun (WGS) entry which is preliminary data.</text>
</comment>
<feature type="signal peptide" evidence="2">
    <location>
        <begin position="1"/>
        <end position="22"/>
    </location>
</feature>
<evidence type="ECO:0000313" key="5">
    <source>
        <dbReference type="Proteomes" id="UP000573327"/>
    </source>
</evidence>
<dbReference type="InterPro" id="IPR028994">
    <property type="entry name" value="Integrin_alpha_N"/>
</dbReference>
<feature type="domain" description="Peptidase S1" evidence="3">
    <location>
        <begin position="139"/>
        <end position="368"/>
    </location>
</feature>
<dbReference type="Gene3D" id="2.40.128.340">
    <property type="match status" value="3"/>
</dbReference>
<dbReference type="InterPro" id="IPR043504">
    <property type="entry name" value="Peptidase_S1_PA_chymotrypsin"/>
</dbReference>
<gene>
    <name evidence="4" type="ORF">F4556_000370</name>
</gene>